<protein>
    <submittedName>
        <fullName evidence="1">N-acylneuraminate cytidylyltransferase</fullName>
    </submittedName>
</protein>
<accession>A0A1H0BGQ3</accession>
<dbReference type="PANTHER" id="PTHR21485">
    <property type="entry name" value="HAD SUPERFAMILY MEMBERS CMAS AND KDSC"/>
    <property type="match status" value="1"/>
</dbReference>
<dbReference type="InterPro" id="IPR003329">
    <property type="entry name" value="Cytidylyl_trans"/>
</dbReference>
<name>A0A1H0BGQ3_9BACT</name>
<dbReference type="Pfam" id="PF02348">
    <property type="entry name" value="CTP_transf_3"/>
    <property type="match status" value="1"/>
</dbReference>
<dbReference type="PANTHER" id="PTHR21485:SF6">
    <property type="entry name" value="N-ACYLNEURAMINATE CYTIDYLYLTRANSFERASE-RELATED"/>
    <property type="match status" value="1"/>
</dbReference>
<keyword evidence="1" id="KW-0808">Transferase</keyword>
<dbReference type="InterPro" id="IPR050793">
    <property type="entry name" value="CMP-NeuNAc_synthase"/>
</dbReference>
<sequence length="242" mass="27688">MEGTMDKKVLTIIPAKLGSTRLPRKNILPLRGRPLIEYTIKSATESGCCGEIMVSTESEEIADIAKQAGAKVPFMRSKDLARDPAGVADVCLDVLRQYERIGKFFDILIILLPTTPFRTPNDIRNALDIFKKNKAKFLMSVSEFGHNPFWALKRLKQKSLIMEPCFPDFINLKRHELPNTYRANGAITIVDIPSFLENRTYYGRPLFTYTMPWNRSVDIDTLEDFLFAEFLLERGIFDEQDS</sequence>
<dbReference type="STRING" id="206665.SAMN04488516_102160"/>
<dbReference type="Gene3D" id="3.90.550.10">
    <property type="entry name" value="Spore Coat Polysaccharide Biosynthesis Protein SpsA, Chain A"/>
    <property type="match status" value="1"/>
</dbReference>
<dbReference type="GO" id="GO:0008781">
    <property type="term" value="F:N-acylneuraminate cytidylyltransferase activity"/>
    <property type="evidence" value="ECO:0007669"/>
    <property type="project" value="TreeGrafter"/>
</dbReference>
<dbReference type="InterPro" id="IPR029044">
    <property type="entry name" value="Nucleotide-diphossugar_trans"/>
</dbReference>
<reference evidence="1 2" key="1">
    <citation type="submission" date="2016-10" db="EMBL/GenBank/DDBJ databases">
        <authorList>
            <person name="de Groot N.N."/>
        </authorList>
    </citation>
    <scope>NUCLEOTIDE SEQUENCE [LARGE SCALE GENOMIC DNA]</scope>
    <source>
        <strain evidence="1 2">DSM 15269</strain>
    </source>
</reference>
<evidence type="ECO:0000313" key="1">
    <source>
        <dbReference type="EMBL" id="SDN44593.1"/>
    </source>
</evidence>
<dbReference type="CDD" id="cd02513">
    <property type="entry name" value="CMP-NeuAc_Synthase"/>
    <property type="match status" value="1"/>
</dbReference>
<dbReference type="Proteomes" id="UP000199602">
    <property type="component" value="Unassembled WGS sequence"/>
</dbReference>
<dbReference type="AlphaFoldDB" id="A0A1H0BGQ3"/>
<dbReference type="EMBL" id="FNIN01000002">
    <property type="protein sequence ID" value="SDN44593.1"/>
    <property type="molecule type" value="Genomic_DNA"/>
</dbReference>
<keyword evidence="2" id="KW-1185">Reference proteome</keyword>
<dbReference type="SUPFAM" id="SSF53448">
    <property type="entry name" value="Nucleotide-diphospho-sugar transferases"/>
    <property type="match status" value="1"/>
</dbReference>
<evidence type="ECO:0000313" key="2">
    <source>
        <dbReference type="Proteomes" id="UP000199602"/>
    </source>
</evidence>
<organism evidence="1 2">
    <name type="scientific">Desulfonauticus submarinus</name>
    <dbReference type="NCBI Taxonomy" id="206665"/>
    <lineage>
        <taxon>Bacteria</taxon>
        <taxon>Pseudomonadati</taxon>
        <taxon>Thermodesulfobacteriota</taxon>
        <taxon>Desulfovibrionia</taxon>
        <taxon>Desulfovibrionales</taxon>
        <taxon>Desulfonauticaceae</taxon>
        <taxon>Desulfonauticus</taxon>
    </lineage>
</organism>
<proteinExistence type="predicted"/>
<keyword evidence="1" id="KW-0548">Nucleotidyltransferase</keyword>
<gene>
    <name evidence="1" type="ORF">SAMN04488516_102160</name>
</gene>